<keyword evidence="1" id="KW-1133">Transmembrane helix</keyword>
<feature type="domain" description="SMODS and SLOG-associating 2TM effector" evidence="2">
    <location>
        <begin position="23"/>
        <end position="129"/>
    </location>
</feature>
<reference evidence="3" key="1">
    <citation type="submission" date="2023-07" db="EMBL/GenBank/DDBJ databases">
        <title>Mycolicibacterium sp. nov., a novel bacterial species.</title>
        <authorList>
            <person name="Cao Y."/>
        </authorList>
    </citation>
    <scope>NUCLEOTIDE SEQUENCE</scope>
    <source>
        <strain evidence="3">KC 300</strain>
    </source>
</reference>
<accession>A0ABT8UPN0</accession>
<name>A0ABT8UPN0_9MYCO</name>
<comment type="caution">
    <text evidence="3">The sequence shown here is derived from an EMBL/GenBank/DDBJ whole genome shotgun (WGS) entry which is preliminary data.</text>
</comment>
<organism evidence="3 4">
    <name type="scientific">Mycolicibacterium arseniciresistens</name>
    <dbReference type="NCBI Taxonomy" id="3062257"/>
    <lineage>
        <taxon>Bacteria</taxon>
        <taxon>Bacillati</taxon>
        <taxon>Actinomycetota</taxon>
        <taxon>Actinomycetes</taxon>
        <taxon>Mycobacteriales</taxon>
        <taxon>Mycobacteriaceae</taxon>
        <taxon>Mycolicibacterium</taxon>
    </lineage>
</organism>
<evidence type="ECO:0000259" key="2">
    <source>
        <dbReference type="Pfam" id="PF18183"/>
    </source>
</evidence>
<gene>
    <name evidence="3" type="ORF">Q2100_28695</name>
</gene>
<proteinExistence type="predicted"/>
<dbReference type="Proteomes" id="UP001168823">
    <property type="component" value="Unassembled WGS sequence"/>
</dbReference>
<dbReference type="EMBL" id="JAUMSQ010000377">
    <property type="protein sequence ID" value="MDO3639754.1"/>
    <property type="molecule type" value="Genomic_DNA"/>
</dbReference>
<evidence type="ECO:0000313" key="4">
    <source>
        <dbReference type="Proteomes" id="UP001168823"/>
    </source>
</evidence>
<evidence type="ECO:0000313" key="3">
    <source>
        <dbReference type="EMBL" id="MDO3639754.1"/>
    </source>
</evidence>
<sequence>MSKRNIQPYLIRVDLPAELRATDQNFADVRDKYVEAVEWYTAEKDAKSRMSKALRAASIVLAVVGGAVPLLAAVMGSVDSAIGYIFLALAAGVQVLDRYFGYSSAWARYAEAALKLNGVLLEYQLEYARSLAVHASDEEKWKVIEAYSRDLVRIVNDETQVWHTLFTDIANNADYLNEGAPPERA</sequence>
<dbReference type="RefSeq" id="WP_302916765.1">
    <property type="nucleotide sequence ID" value="NZ_JAUMSQ010000377.1"/>
</dbReference>
<dbReference type="InterPro" id="IPR040688">
    <property type="entry name" value="SLATT_2"/>
</dbReference>
<dbReference type="NCBIfam" id="NF033633">
    <property type="entry name" value="SLATT_2"/>
    <property type="match status" value="1"/>
</dbReference>
<keyword evidence="4" id="KW-1185">Reference proteome</keyword>
<keyword evidence="1" id="KW-0472">Membrane</keyword>
<dbReference type="Pfam" id="PF18183">
    <property type="entry name" value="SLATT_2"/>
    <property type="match status" value="1"/>
</dbReference>
<dbReference type="NCBIfam" id="NF033634">
    <property type="entry name" value="SLATT_1"/>
    <property type="match status" value="1"/>
</dbReference>
<feature type="transmembrane region" description="Helical" evidence="1">
    <location>
        <begin position="81"/>
        <end position="100"/>
    </location>
</feature>
<protein>
    <submittedName>
        <fullName evidence="3">SLATT domain-containing protein</fullName>
    </submittedName>
</protein>
<evidence type="ECO:0000256" key="1">
    <source>
        <dbReference type="SAM" id="Phobius"/>
    </source>
</evidence>
<keyword evidence="1" id="KW-0812">Transmembrane</keyword>
<feature type="transmembrane region" description="Helical" evidence="1">
    <location>
        <begin position="53"/>
        <end position="75"/>
    </location>
</feature>